<dbReference type="AlphaFoldDB" id="A0A5B1BSX6"/>
<dbReference type="Pfam" id="PF11887">
    <property type="entry name" value="Mce4_CUP1"/>
    <property type="match status" value="1"/>
</dbReference>
<proteinExistence type="predicted"/>
<evidence type="ECO:0000259" key="4">
    <source>
        <dbReference type="Pfam" id="PF11887"/>
    </source>
</evidence>
<dbReference type="GO" id="GO:0005576">
    <property type="term" value="C:extracellular region"/>
    <property type="evidence" value="ECO:0007669"/>
    <property type="project" value="TreeGrafter"/>
</dbReference>
<dbReference type="Pfam" id="PF02470">
    <property type="entry name" value="MlaD"/>
    <property type="match status" value="1"/>
</dbReference>
<evidence type="ECO:0000313" key="6">
    <source>
        <dbReference type="Proteomes" id="UP000324701"/>
    </source>
</evidence>
<dbReference type="EMBL" id="VTZN01000031">
    <property type="protein sequence ID" value="KAA1250835.1"/>
    <property type="molecule type" value="Genomic_DNA"/>
</dbReference>
<protein>
    <submittedName>
        <fullName evidence="5">Virulence factor Mce family protein</fullName>
    </submittedName>
</protein>
<name>A0A5B1BSX6_MYCSI</name>
<dbReference type="InterPro" id="IPR024516">
    <property type="entry name" value="Mce_C"/>
</dbReference>
<evidence type="ECO:0000256" key="1">
    <source>
        <dbReference type="SAM" id="MobiDB-lite"/>
    </source>
</evidence>
<gene>
    <name evidence="5" type="ORF">F0Q45_07650</name>
</gene>
<keyword evidence="2" id="KW-0812">Transmembrane</keyword>
<dbReference type="InterPro" id="IPR005693">
    <property type="entry name" value="Mce"/>
</dbReference>
<dbReference type="OrthoDB" id="4516955at2"/>
<organism evidence="5 6">
    <name type="scientific">Mycobacterium simiae</name>
    <name type="common">Mycobacterium habana</name>
    <dbReference type="NCBI Taxonomy" id="1784"/>
    <lineage>
        <taxon>Bacteria</taxon>
        <taxon>Bacillati</taxon>
        <taxon>Actinomycetota</taxon>
        <taxon>Actinomycetes</taxon>
        <taxon>Mycobacteriales</taxon>
        <taxon>Mycobacteriaceae</taxon>
        <taxon>Mycobacterium</taxon>
        <taxon>Mycobacterium simiae complex</taxon>
    </lineage>
</organism>
<sequence length="459" mass="48301">MIRQLFGGRGLRTVTIVALVAALLGGVYVLTSAGGNGRKIVAYFTSAVGLYPGDQVRILGVPVGEIDTIEPRPSDVKITMTVAADVKVPRDAQAVIMSPNLVAARFIQLTPAYTGGAVLADGASIDLARTAVPVEWDEVKESLTRLSVTLSPAAGELQGPLGTAINQAADTLDGNGDSFHNALRELSQVAGRLGDSRDDIFSTIKSLQVLVDALSQSNEQIVQFAGHVASVSQVLADSSRNLDHTLSTLNQALSDIRGFLRQNNSTLIETVNQLGDLTQTLSDQSDNLEQVLHVAGPGIANFYNIYDPAQGTLNGLLSIPNFANPVQFICGGSFDTAAGNTAPEYFRRAELCRERLGPVLRRLTANYPPIMFHPLNTITAYKGQVIYDTPATQAKAETPVPELTWIPAKGAAQPAASNTTDLQSLLVPPAPGSIPGYGPRPGPLPTPAPTPAPAEQGSG</sequence>
<keyword evidence="6" id="KW-1185">Reference proteome</keyword>
<comment type="caution">
    <text evidence="5">The sequence shown here is derived from an EMBL/GenBank/DDBJ whole genome shotgun (WGS) entry which is preliminary data.</text>
</comment>
<evidence type="ECO:0000313" key="5">
    <source>
        <dbReference type="EMBL" id="KAA1250835.1"/>
    </source>
</evidence>
<dbReference type="InterPro" id="IPR003399">
    <property type="entry name" value="Mce/MlaD"/>
</dbReference>
<reference evidence="5 6" key="1">
    <citation type="submission" date="2019-09" db="EMBL/GenBank/DDBJ databases">
        <title>Report of infection by Mycobacterium simiae a patient suffering from pulmonary tuberculosis.</title>
        <authorList>
            <person name="Mohanty P.S."/>
            <person name="Bansal A.K."/>
            <person name="Singh H."/>
            <person name="Sharma S."/>
            <person name="Patil S.A."/>
            <person name="Upadhaya P."/>
            <person name="Singh P.K."/>
            <person name="Kumar D."/>
            <person name="Kumar S."/>
            <person name="Singh R.K."/>
            <person name="Chaudhary B."/>
        </authorList>
    </citation>
    <scope>NUCLEOTIDE SEQUENCE [LARGE SCALE GENOMIC DNA]</scope>
    <source>
        <strain evidence="5 6">JAL-560-SIM</strain>
    </source>
</reference>
<keyword evidence="2" id="KW-0472">Membrane</keyword>
<feature type="domain" description="Mce/MlaD" evidence="3">
    <location>
        <begin position="37"/>
        <end position="111"/>
    </location>
</feature>
<feature type="domain" description="Mammalian cell entry C-terminal" evidence="4">
    <location>
        <begin position="118"/>
        <end position="293"/>
    </location>
</feature>
<feature type="transmembrane region" description="Helical" evidence="2">
    <location>
        <begin position="12"/>
        <end position="30"/>
    </location>
</feature>
<dbReference type="Proteomes" id="UP000324701">
    <property type="component" value="Unassembled WGS sequence"/>
</dbReference>
<dbReference type="RefSeq" id="WP_149653364.1">
    <property type="nucleotide sequence ID" value="NZ_VTZN01000031.1"/>
</dbReference>
<keyword evidence="2" id="KW-1133">Transmembrane helix</keyword>
<dbReference type="SUPFAM" id="SSF58104">
    <property type="entry name" value="Methyl-accepting chemotaxis protein (MCP) signaling domain"/>
    <property type="match status" value="1"/>
</dbReference>
<accession>A0A5B1BSX6</accession>
<evidence type="ECO:0000259" key="3">
    <source>
        <dbReference type="Pfam" id="PF02470"/>
    </source>
</evidence>
<feature type="compositionally biased region" description="Pro residues" evidence="1">
    <location>
        <begin position="428"/>
        <end position="452"/>
    </location>
</feature>
<dbReference type="InterPro" id="IPR052336">
    <property type="entry name" value="MlaD_Phospholipid_Transporter"/>
</dbReference>
<feature type="region of interest" description="Disordered" evidence="1">
    <location>
        <begin position="412"/>
        <end position="459"/>
    </location>
</feature>
<dbReference type="Gene3D" id="1.10.287.950">
    <property type="entry name" value="Methyl-accepting chemotaxis protein"/>
    <property type="match status" value="1"/>
</dbReference>
<dbReference type="NCBIfam" id="TIGR00996">
    <property type="entry name" value="Mtu_fam_mce"/>
    <property type="match status" value="1"/>
</dbReference>
<dbReference type="PANTHER" id="PTHR33371">
    <property type="entry name" value="INTERMEMBRANE PHOSPHOLIPID TRANSPORT SYSTEM BINDING PROTEIN MLAD-RELATED"/>
    <property type="match status" value="1"/>
</dbReference>
<dbReference type="PANTHER" id="PTHR33371:SF4">
    <property type="entry name" value="INTERMEMBRANE PHOSPHOLIPID TRANSPORT SYSTEM BINDING PROTEIN MLAD"/>
    <property type="match status" value="1"/>
</dbReference>
<evidence type="ECO:0000256" key="2">
    <source>
        <dbReference type="SAM" id="Phobius"/>
    </source>
</evidence>